<dbReference type="InterPro" id="IPR007956">
    <property type="entry name" value="Malonyl_CoA_deC_C"/>
</dbReference>
<evidence type="ECO:0008006" key="5">
    <source>
        <dbReference type="Google" id="ProtNLM"/>
    </source>
</evidence>
<organism evidence="3 4">
    <name type="scientific">Tigriopus californicus</name>
    <name type="common">Marine copepod</name>
    <dbReference type="NCBI Taxonomy" id="6832"/>
    <lineage>
        <taxon>Eukaryota</taxon>
        <taxon>Metazoa</taxon>
        <taxon>Ecdysozoa</taxon>
        <taxon>Arthropoda</taxon>
        <taxon>Crustacea</taxon>
        <taxon>Multicrustacea</taxon>
        <taxon>Hexanauplia</taxon>
        <taxon>Copepoda</taxon>
        <taxon>Harpacticoida</taxon>
        <taxon>Harpacticidae</taxon>
        <taxon>Tigriopus</taxon>
    </lineage>
</organism>
<comment type="caution">
    <text evidence="3">The sequence shown here is derived from an EMBL/GenBank/DDBJ whole genome shotgun (WGS) entry which is preliminary data.</text>
</comment>
<dbReference type="InterPro" id="IPR038917">
    <property type="entry name" value="Malonyl_CoA_deC"/>
</dbReference>
<dbReference type="Pfam" id="PF17408">
    <property type="entry name" value="MCD_N"/>
    <property type="match status" value="1"/>
</dbReference>
<dbReference type="FunFam" id="3.40.630.150:FF:000001">
    <property type="entry name" value="Malonyl-CoA decarboxylase, mitochondrial"/>
    <property type="match status" value="1"/>
</dbReference>
<protein>
    <recommendedName>
        <fullName evidence="5">Malonyl-CoA decarboxylase C-terminal domain-containing protein</fullName>
    </recommendedName>
</protein>
<dbReference type="Proteomes" id="UP000318571">
    <property type="component" value="Chromosome 1"/>
</dbReference>
<accession>A0A553NUY7</accession>
<reference evidence="3 4" key="1">
    <citation type="journal article" date="2018" name="Nat. Ecol. Evol.">
        <title>Genomic signatures of mitonuclear coevolution across populations of Tigriopus californicus.</title>
        <authorList>
            <person name="Barreto F.S."/>
            <person name="Watson E.T."/>
            <person name="Lima T.G."/>
            <person name="Willett C.S."/>
            <person name="Edmands S."/>
            <person name="Li W."/>
            <person name="Burton R.S."/>
        </authorList>
    </citation>
    <scope>NUCLEOTIDE SEQUENCE [LARGE SCALE GENOMIC DNA]</scope>
    <source>
        <strain evidence="3 4">San Diego</strain>
    </source>
</reference>
<dbReference type="GO" id="GO:2001294">
    <property type="term" value="P:malonyl-CoA catabolic process"/>
    <property type="evidence" value="ECO:0007669"/>
    <property type="project" value="TreeGrafter"/>
</dbReference>
<dbReference type="STRING" id="6832.A0A553NUY7"/>
<name>A0A553NUY7_TIGCA</name>
<sequence>MNHLSLPGPHLSGSTQDLLNFAEGFSTSASHSLLSSGYDEVPATVNADSVAKLITSVLKISNKTAVSGITVENQVRKFCQAFEQLDSEESRLKIMEFLAQQDVKRKKISELATAYSNTEDPLVRSRVEDQLRQSLQPSYYWLFQKIGALPGGVKFLVDFRAQLISFCLSNLEIERTSALKSMSSQLKQLLSHWFSVGFLDLDQITWDSPCSMLQKISDYEAVHPMRNWTDLKARVGPYRRCFVYTHKSMPGEPIVVLHVALTEEIPESISKVVKHHRMVKKYSVDSHQSSGSKTGREGEDPSSCEAAIFYSITSTQTGLQGIELGTQLIKQAVQKLKEELPDLNQFCTLSPIPGFRKWLLILLQTAKRDGKTLAQTDLLTIDEAEKWQGLIKMAGNLQESDLGLGTLIQLVKTNSWMEDQNLIAFLEQPLMRLCARYLYLEKRRSNALDSVANFHLRNGAVLWRLNWEGDRSVRGLTNSCGIMVNYKYVLDDLEPNSTNYQENHKVKASEQVIHLASQAKVLQRKLSL</sequence>
<dbReference type="GO" id="GO:0050080">
    <property type="term" value="F:malonyl-CoA decarboxylase activity"/>
    <property type="evidence" value="ECO:0007669"/>
    <property type="project" value="InterPro"/>
</dbReference>
<evidence type="ECO:0000259" key="1">
    <source>
        <dbReference type="Pfam" id="PF05292"/>
    </source>
</evidence>
<keyword evidence="4" id="KW-1185">Reference proteome</keyword>
<dbReference type="PANTHER" id="PTHR28641">
    <property type="match status" value="1"/>
</dbReference>
<dbReference type="InterPro" id="IPR038351">
    <property type="entry name" value="MCD_N_sf"/>
</dbReference>
<dbReference type="Pfam" id="PF05292">
    <property type="entry name" value="MCD"/>
    <property type="match status" value="1"/>
</dbReference>
<dbReference type="Gene3D" id="3.40.630.150">
    <property type="entry name" value="Malonyl-CoA decarboxylase, catalytic domain"/>
    <property type="match status" value="1"/>
</dbReference>
<evidence type="ECO:0000259" key="2">
    <source>
        <dbReference type="Pfam" id="PF17408"/>
    </source>
</evidence>
<dbReference type="InterPro" id="IPR042303">
    <property type="entry name" value="Malonyl_CoA_deC_C_sf"/>
</dbReference>
<dbReference type="InterPro" id="IPR035372">
    <property type="entry name" value="MCD_N"/>
</dbReference>
<feature type="domain" description="Malonyl-CoA decarboxylase N-terminal" evidence="2">
    <location>
        <begin position="104"/>
        <end position="194"/>
    </location>
</feature>
<evidence type="ECO:0000313" key="4">
    <source>
        <dbReference type="Proteomes" id="UP000318571"/>
    </source>
</evidence>
<gene>
    <name evidence="3" type="ORF">TCAL_10735</name>
</gene>
<dbReference type="OMA" id="AFFHPRI"/>
<dbReference type="GO" id="GO:0005782">
    <property type="term" value="C:peroxisomal matrix"/>
    <property type="evidence" value="ECO:0007669"/>
    <property type="project" value="TreeGrafter"/>
</dbReference>
<dbReference type="PANTHER" id="PTHR28641:SF1">
    <property type="entry name" value="MALONYL-COA DECARBOXYLASE, MITOCHONDRIAL"/>
    <property type="match status" value="1"/>
</dbReference>
<dbReference type="GO" id="GO:0005759">
    <property type="term" value="C:mitochondrial matrix"/>
    <property type="evidence" value="ECO:0007669"/>
    <property type="project" value="TreeGrafter"/>
</dbReference>
<dbReference type="GO" id="GO:0006633">
    <property type="term" value="P:fatty acid biosynthetic process"/>
    <property type="evidence" value="ECO:0007669"/>
    <property type="project" value="InterPro"/>
</dbReference>
<evidence type="ECO:0000313" key="3">
    <source>
        <dbReference type="EMBL" id="TRY69236.1"/>
    </source>
</evidence>
<proteinExistence type="predicted"/>
<dbReference type="AlphaFoldDB" id="A0A553NUY7"/>
<dbReference type="EMBL" id="VCGU01000010">
    <property type="protein sequence ID" value="TRY69236.1"/>
    <property type="molecule type" value="Genomic_DNA"/>
</dbReference>
<dbReference type="Gene3D" id="1.20.140.90">
    <property type="entry name" value="Malonyl-CoA decarboxylase, oligemerization domain"/>
    <property type="match status" value="1"/>
</dbReference>
<dbReference type="GO" id="GO:0006085">
    <property type="term" value="P:acetyl-CoA biosynthetic process"/>
    <property type="evidence" value="ECO:0007669"/>
    <property type="project" value="TreeGrafter"/>
</dbReference>
<feature type="domain" description="Malonyl-CoA decarboxylase C-terminal" evidence="1">
    <location>
        <begin position="197"/>
        <end position="488"/>
    </location>
</feature>